<feature type="region of interest" description="Disordered" evidence="4">
    <location>
        <begin position="1"/>
        <end position="52"/>
    </location>
</feature>
<evidence type="ECO:0000313" key="7">
    <source>
        <dbReference type="Proteomes" id="UP001054889"/>
    </source>
</evidence>
<organism evidence="6 7">
    <name type="scientific">Eleusine coracana subsp. coracana</name>
    <dbReference type="NCBI Taxonomy" id="191504"/>
    <lineage>
        <taxon>Eukaryota</taxon>
        <taxon>Viridiplantae</taxon>
        <taxon>Streptophyta</taxon>
        <taxon>Embryophyta</taxon>
        <taxon>Tracheophyta</taxon>
        <taxon>Spermatophyta</taxon>
        <taxon>Magnoliopsida</taxon>
        <taxon>Liliopsida</taxon>
        <taxon>Poales</taxon>
        <taxon>Poaceae</taxon>
        <taxon>PACMAD clade</taxon>
        <taxon>Chloridoideae</taxon>
        <taxon>Cynodonteae</taxon>
        <taxon>Eleusininae</taxon>
        <taxon>Eleusine</taxon>
    </lineage>
</organism>
<dbReference type="Gene3D" id="3.30.800.10">
    <property type="entry name" value="Phosphatidylinositol Phosphate Kinase II Beta"/>
    <property type="match status" value="1"/>
</dbReference>
<dbReference type="EC" id="2.7.1.68" evidence="1"/>
<keyword evidence="7" id="KW-1185">Reference proteome</keyword>
<dbReference type="Gene3D" id="2.20.110.10">
    <property type="entry name" value="Histone H3 K4-specific methyltransferase SET7/9 N-terminal domain"/>
    <property type="match status" value="1"/>
</dbReference>
<feature type="domain" description="PIPK" evidence="5">
    <location>
        <begin position="198"/>
        <end position="543"/>
    </location>
</feature>
<evidence type="ECO:0000259" key="5">
    <source>
        <dbReference type="PROSITE" id="PS51455"/>
    </source>
</evidence>
<reference evidence="6" key="2">
    <citation type="submission" date="2021-12" db="EMBL/GenBank/DDBJ databases">
        <title>Resequencing data analysis of finger millet.</title>
        <authorList>
            <person name="Hatakeyama M."/>
            <person name="Aluri S."/>
            <person name="Balachadran M.T."/>
            <person name="Sivarajan S.R."/>
            <person name="Poveda L."/>
            <person name="Shimizu-Inatsugi R."/>
            <person name="Schlapbach R."/>
            <person name="Sreeman S.M."/>
            <person name="Shimizu K.K."/>
        </authorList>
    </citation>
    <scope>NUCLEOTIDE SEQUENCE</scope>
</reference>
<dbReference type="Proteomes" id="UP001054889">
    <property type="component" value="Unassembled WGS sequence"/>
</dbReference>
<dbReference type="InterPro" id="IPR002498">
    <property type="entry name" value="PInositol-4-P-4/5-kinase_core"/>
</dbReference>
<dbReference type="AlphaFoldDB" id="A0AAV5FAY3"/>
<dbReference type="Pfam" id="PF02493">
    <property type="entry name" value="MORN"/>
    <property type="match status" value="3"/>
</dbReference>
<dbReference type="EMBL" id="BQKI01000082">
    <property type="protein sequence ID" value="GJN31510.1"/>
    <property type="molecule type" value="Genomic_DNA"/>
</dbReference>
<dbReference type="InterPro" id="IPR027484">
    <property type="entry name" value="PInositol-4-P-5-kinase_N"/>
</dbReference>
<keyword evidence="3" id="KW-0808">Transferase</keyword>
<reference evidence="6" key="1">
    <citation type="journal article" date="2018" name="DNA Res.">
        <title>Multiple hybrid de novo genome assembly of finger millet, an orphan allotetraploid crop.</title>
        <authorList>
            <person name="Hatakeyama M."/>
            <person name="Aluri S."/>
            <person name="Balachadran M.T."/>
            <person name="Sivarajan S.R."/>
            <person name="Patrignani A."/>
            <person name="Gruter S."/>
            <person name="Poveda L."/>
            <person name="Shimizu-Inatsugi R."/>
            <person name="Baeten J."/>
            <person name="Francoijs K.J."/>
            <person name="Nataraja K.N."/>
            <person name="Reddy Y.A.N."/>
            <person name="Phadnis S."/>
            <person name="Ravikumar R.L."/>
            <person name="Schlapbach R."/>
            <person name="Sreeman S.M."/>
            <person name="Shimizu K.K."/>
        </authorList>
    </citation>
    <scope>NUCLEOTIDE SEQUENCE</scope>
</reference>
<keyword evidence="2" id="KW-0677">Repeat</keyword>
<evidence type="ECO:0000313" key="6">
    <source>
        <dbReference type="EMBL" id="GJN31510.1"/>
    </source>
</evidence>
<feature type="compositionally biased region" description="Basic residues" evidence="4">
    <location>
        <begin position="1"/>
        <end position="12"/>
    </location>
</feature>
<proteinExistence type="predicted"/>
<sequence>MCERARHARRRVSPMPGEDPDAGAPSCSSSSRSSSSGSGAAEDGHQERLLPNGDLYRGQWRGAVPHGSGKYLWADGCMYEGEWRRGKATGRGRFSWPSGATYEGEFLDGFTHGAGTYVGPVHQKGVYYPLPAGGSPRTRDPREVFARELPECVRSGTGTEGQSSLTSLRSLKWLARSVSGRGSSSSSRSTGSGGSLVHFWGSDGEVKCDIGDDWRRRSLREGRGLPPPSPAPHLAKGTPQRVSRQQGLTIAKGHKNYELMLNLQLGIRTLRKLFKVDPADYMLSLCGDDALRELSSPGKSGSFFYLTNDDRYMIKTMKKAEVKMLLKMLPAYYKHVRAFENTLVTKFFGLHCVKAGVHQKKVRFVIMGNLFCSDHTIHRRFDLKGSSLGRITDKPHAEIDEYTTLKDLDLNFIFRLQKQCSKNSKGAIDIDGDKPATPRLSRWDRDHFLSDPNRWSTIKLGANMLSRAELTTRKNDNDVIGEPTREYCDVILYFGIIDILQDYDIGKKLEHAYKSFQYDSTSISAVDPRQYSRRFRDFIYKAFQEDKSDS</sequence>
<feature type="compositionally biased region" description="Low complexity" evidence="4">
    <location>
        <begin position="22"/>
        <end position="41"/>
    </location>
</feature>
<dbReference type="SMART" id="SM00698">
    <property type="entry name" value="MORN"/>
    <property type="match status" value="3"/>
</dbReference>
<feature type="region of interest" description="Disordered" evidence="4">
    <location>
        <begin position="218"/>
        <end position="242"/>
    </location>
</feature>
<evidence type="ECO:0000256" key="2">
    <source>
        <dbReference type="ARBA" id="ARBA00022737"/>
    </source>
</evidence>
<dbReference type="PANTHER" id="PTHR23086">
    <property type="entry name" value="PHOSPHATIDYLINOSITOL-4-PHOSPHATE 5-KINASE"/>
    <property type="match status" value="1"/>
</dbReference>
<dbReference type="InterPro" id="IPR023610">
    <property type="entry name" value="PInositol-4/5-P-5/4-kinase"/>
</dbReference>
<dbReference type="SUPFAM" id="SSF82185">
    <property type="entry name" value="Histone H3 K4-specific methyltransferase SET7/9 N-terminal domain"/>
    <property type="match status" value="1"/>
</dbReference>
<dbReference type="GO" id="GO:0016308">
    <property type="term" value="F:1-phosphatidylinositol-4-phosphate 5-kinase activity"/>
    <property type="evidence" value="ECO:0007669"/>
    <property type="project" value="UniProtKB-EC"/>
</dbReference>
<dbReference type="GO" id="GO:0005524">
    <property type="term" value="F:ATP binding"/>
    <property type="evidence" value="ECO:0007669"/>
    <property type="project" value="UniProtKB-UniRule"/>
</dbReference>
<dbReference type="Pfam" id="PF01504">
    <property type="entry name" value="PIP5K"/>
    <property type="match status" value="2"/>
</dbReference>
<comment type="caution">
    <text evidence="6">The sequence shown here is derived from an EMBL/GenBank/DDBJ whole genome shotgun (WGS) entry which is preliminary data.</text>
</comment>
<dbReference type="SMART" id="SM00330">
    <property type="entry name" value="PIPKc"/>
    <property type="match status" value="1"/>
</dbReference>
<keyword evidence="3" id="KW-0067">ATP-binding</keyword>
<name>A0AAV5FAY3_ELECO</name>
<evidence type="ECO:0000256" key="1">
    <source>
        <dbReference type="ARBA" id="ARBA00012172"/>
    </source>
</evidence>
<dbReference type="InterPro" id="IPR003409">
    <property type="entry name" value="MORN"/>
</dbReference>
<dbReference type="PROSITE" id="PS51455">
    <property type="entry name" value="PIPK"/>
    <property type="match status" value="1"/>
</dbReference>
<dbReference type="GO" id="GO:0005886">
    <property type="term" value="C:plasma membrane"/>
    <property type="evidence" value="ECO:0007669"/>
    <property type="project" value="TreeGrafter"/>
</dbReference>
<accession>A0AAV5FAY3</accession>
<evidence type="ECO:0000256" key="4">
    <source>
        <dbReference type="SAM" id="MobiDB-lite"/>
    </source>
</evidence>
<gene>
    <name evidence="6" type="primary">gb19919</name>
    <name evidence="6" type="ORF">PR202_gb19919</name>
</gene>
<keyword evidence="3" id="KW-0547">Nucleotide-binding</keyword>
<dbReference type="SUPFAM" id="SSF56104">
    <property type="entry name" value="SAICAR synthase-like"/>
    <property type="match status" value="1"/>
</dbReference>
<evidence type="ECO:0000256" key="3">
    <source>
        <dbReference type="PROSITE-ProRule" id="PRU00781"/>
    </source>
</evidence>
<dbReference type="PANTHER" id="PTHR23086:SF90">
    <property type="entry name" value="PHOSPHATIDYLINOSITOL 4-PHOSPHATE 5-KINASE"/>
    <property type="match status" value="1"/>
</dbReference>
<dbReference type="Gene3D" id="3.30.810.10">
    <property type="entry name" value="2-Layer Sandwich"/>
    <property type="match status" value="2"/>
</dbReference>
<keyword evidence="3" id="KW-0418">Kinase</keyword>
<dbReference type="GO" id="GO:0046854">
    <property type="term" value="P:phosphatidylinositol phosphate biosynthetic process"/>
    <property type="evidence" value="ECO:0007669"/>
    <property type="project" value="TreeGrafter"/>
</dbReference>
<dbReference type="InterPro" id="IPR027483">
    <property type="entry name" value="PInositol-4-P-4/5-kinase_C_sf"/>
</dbReference>
<protein>
    <recommendedName>
        <fullName evidence="1">1-phosphatidylinositol-4-phosphate 5-kinase</fullName>
        <ecNumber evidence="1">2.7.1.68</ecNumber>
    </recommendedName>
</protein>